<dbReference type="eggNOG" id="COG4961">
    <property type="taxonomic scope" value="Bacteria"/>
</dbReference>
<sequence>MKGRHLQFGAVALEFIMLFPFVVAMLYGAAVYGLTFFAQYRMQNAVDTAVATALYLDRSAYEESEALSAAVTQRANTALAGLVAELPQSLRNLNTDAACSLEAVAGIEMLRCQLVYNNYAENPIAPALDFGMLGAFPPLPAQLDVNARAAF</sequence>
<evidence type="ECO:0000256" key="1">
    <source>
        <dbReference type="SAM" id="Phobius"/>
    </source>
</evidence>
<dbReference type="EMBL" id="ARXV01000007">
    <property type="protein sequence ID" value="KGD64642.1"/>
    <property type="molecule type" value="Genomic_DNA"/>
</dbReference>
<dbReference type="Proteomes" id="UP000029444">
    <property type="component" value="Unassembled WGS sequence"/>
</dbReference>
<dbReference type="Pfam" id="PF07811">
    <property type="entry name" value="TadE"/>
    <property type="match status" value="1"/>
</dbReference>
<dbReference type="AlphaFoldDB" id="A0A095SJA9"/>
<name>A0A095SJA9_9GAMM</name>
<accession>A0A095SJA9</accession>
<keyword evidence="4" id="KW-1185">Reference proteome</keyword>
<reference evidence="3 4" key="1">
    <citation type="submission" date="2012-09" db="EMBL/GenBank/DDBJ databases">
        <title>Genome Sequence of alkane-degrading Bacterium Alcanivorax sp. 19-m-6.</title>
        <authorList>
            <person name="Lai Q."/>
            <person name="Shao Z."/>
        </authorList>
    </citation>
    <scope>NUCLEOTIDE SEQUENCE [LARGE SCALE GENOMIC DNA]</scope>
    <source>
        <strain evidence="3 4">19-m-6</strain>
    </source>
</reference>
<comment type="caution">
    <text evidence="3">The sequence shown here is derived from an EMBL/GenBank/DDBJ whole genome shotgun (WGS) entry which is preliminary data.</text>
</comment>
<dbReference type="InterPro" id="IPR012495">
    <property type="entry name" value="TadE-like_dom"/>
</dbReference>
<evidence type="ECO:0000313" key="4">
    <source>
        <dbReference type="Proteomes" id="UP000029444"/>
    </source>
</evidence>
<gene>
    <name evidence="3" type="ORF">Y5S_02008</name>
</gene>
<proteinExistence type="predicted"/>
<dbReference type="OrthoDB" id="6077738at2"/>
<protein>
    <recommendedName>
        <fullName evidence="2">TadE-like domain-containing protein</fullName>
    </recommendedName>
</protein>
<dbReference type="RefSeq" id="WP_035232737.1">
    <property type="nucleotide sequence ID" value="NZ_ARXV01000007.1"/>
</dbReference>
<organism evidence="3 4">
    <name type="scientific">Alcanivorax nanhaiticus</name>
    <dbReference type="NCBI Taxonomy" id="1177154"/>
    <lineage>
        <taxon>Bacteria</taxon>
        <taxon>Pseudomonadati</taxon>
        <taxon>Pseudomonadota</taxon>
        <taxon>Gammaproteobacteria</taxon>
        <taxon>Oceanospirillales</taxon>
        <taxon>Alcanivoracaceae</taxon>
        <taxon>Alcanivorax</taxon>
    </lineage>
</organism>
<dbReference type="PATRIC" id="fig|1177154.3.peg.2042"/>
<evidence type="ECO:0000259" key="2">
    <source>
        <dbReference type="Pfam" id="PF07811"/>
    </source>
</evidence>
<feature type="domain" description="TadE-like" evidence="2">
    <location>
        <begin position="9"/>
        <end position="49"/>
    </location>
</feature>
<keyword evidence="1" id="KW-0812">Transmembrane</keyword>
<dbReference type="STRING" id="1177154.Y5S_02008"/>
<keyword evidence="1" id="KW-0472">Membrane</keyword>
<feature type="transmembrane region" description="Helical" evidence="1">
    <location>
        <begin position="12"/>
        <end position="34"/>
    </location>
</feature>
<evidence type="ECO:0000313" key="3">
    <source>
        <dbReference type="EMBL" id="KGD64642.1"/>
    </source>
</evidence>
<keyword evidence="1" id="KW-1133">Transmembrane helix</keyword>